<dbReference type="AlphaFoldDB" id="A0A0L0WB70"/>
<dbReference type="EMBL" id="LGSS01000006">
    <property type="protein sequence ID" value="KNF08687.1"/>
    <property type="molecule type" value="Genomic_DNA"/>
</dbReference>
<dbReference type="PANTHER" id="PTHR30535:SF34">
    <property type="entry name" value="MOLYBDATE-BINDING PROTEIN MOLA"/>
    <property type="match status" value="1"/>
</dbReference>
<dbReference type="PANTHER" id="PTHR30535">
    <property type="entry name" value="VITAMIN B12-BINDING PROTEIN"/>
    <property type="match status" value="1"/>
</dbReference>
<dbReference type="Gene3D" id="1.20.58.2180">
    <property type="match status" value="1"/>
</dbReference>
<dbReference type="InterPro" id="IPR050902">
    <property type="entry name" value="ABC_Transporter_SBP"/>
</dbReference>
<evidence type="ECO:0000259" key="3">
    <source>
        <dbReference type="PROSITE" id="PS50983"/>
    </source>
</evidence>
<evidence type="ECO:0000313" key="5">
    <source>
        <dbReference type="Proteomes" id="UP000037267"/>
    </source>
</evidence>
<dbReference type="STRING" id="1503.CLPU_6c01730"/>
<comment type="similarity">
    <text evidence="1">Belongs to the bacterial solute-binding protein 8 family.</text>
</comment>
<dbReference type="Pfam" id="PF01497">
    <property type="entry name" value="Peripla_BP_2"/>
    <property type="match status" value="1"/>
</dbReference>
<feature type="domain" description="Fe/B12 periplasmic-binding" evidence="3">
    <location>
        <begin position="66"/>
        <end position="339"/>
    </location>
</feature>
<evidence type="ECO:0000313" key="4">
    <source>
        <dbReference type="EMBL" id="KNF08687.1"/>
    </source>
</evidence>
<feature type="chain" id="PRO_5005550709" evidence="2">
    <location>
        <begin position="27"/>
        <end position="375"/>
    </location>
</feature>
<dbReference type="RefSeq" id="WP_050355200.1">
    <property type="nucleotide sequence ID" value="NZ_LGSS01000006.1"/>
</dbReference>
<evidence type="ECO:0000256" key="1">
    <source>
        <dbReference type="ARBA" id="ARBA00008814"/>
    </source>
</evidence>
<comment type="caution">
    <text evidence="4">The sequence shown here is derived from an EMBL/GenBank/DDBJ whole genome shotgun (WGS) entry which is preliminary data.</text>
</comment>
<dbReference type="PATRIC" id="fig|1503.3.peg.2974"/>
<dbReference type="Gene3D" id="3.40.50.1980">
    <property type="entry name" value="Nitrogenase molybdenum iron protein domain"/>
    <property type="match status" value="2"/>
</dbReference>
<dbReference type="PROSITE" id="PS51257">
    <property type="entry name" value="PROKAR_LIPOPROTEIN"/>
    <property type="match status" value="1"/>
</dbReference>
<dbReference type="InterPro" id="IPR002491">
    <property type="entry name" value="ABC_transptr_periplasmic_BD"/>
</dbReference>
<name>A0A0L0WB70_GOTPU</name>
<dbReference type="OrthoDB" id="9787830at2"/>
<protein>
    <submittedName>
        <fullName evidence="4">ABC-type Fe3+-hydroxamate transport system, periplasmic component</fullName>
    </submittedName>
</protein>
<evidence type="ECO:0000256" key="2">
    <source>
        <dbReference type="SAM" id="SignalP"/>
    </source>
</evidence>
<organism evidence="4 5">
    <name type="scientific">Gottschalkia purinilytica</name>
    <name type="common">Clostridium purinilyticum</name>
    <dbReference type="NCBI Taxonomy" id="1503"/>
    <lineage>
        <taxon>Bacteria</taxon>
        <taxon>Bacillati</taxon>
        <taxon>Bacillota</taxon>
        <taxon>Tissierellia</taxon>
        <taxon>Tissierellales</taxon>
        <taxon>Gottschalkiaceae</taxon>
        <taxon>Gottschalkia</taxon>
    </lineage>
</organism>
<gene>
    <name evidence="4" type="ORF">CLPU_6c01730</name>
</gene>
<dbReference type="Proteomes" id="UP000037267">
    <property type="component" value="Unassembled WGS sequence"/>
</dbReference>
<feature type="signal peptide" evidence="2">
    <location>
        <begin position="1"/>
        <end position="26"/>
    </location>
</feature>
<reference evidence="5" key="1">
    <citation type="submission" date="2015-07" db="EMBL/GenBank/DDBJ databases">
        <title>Draft genome sequence of the purine-degrading Gottschalkia purinilyticum DSM 1384 (formerly Clostridium purinilyticum).</title>
        <authorList>
            <person name="Poehlein A."/>
            <person name="Schiel-Bengelsdorf B."/>
            <person name="Bengelsdorf F.R."/>
            <person name="Daniel R."/>
            <person name="Duerre P."/>
        </authorList>
    </citation>
    <scope>NUCLEOTIDE SEQUENCE [LARGE SCALE GENOMIC DNA]</scope>
    <source>
        <strain evidence="5">DSM 1384</strain>
    </source>
</reference>
<dbReference type="PROSITE" id="PS50983">
    <property type="entry name" value="FE_B12_PBP"/>
    <property type="match status" value="1"/>
</dbReference>
<proteinExistence type="inferred from homology"/>
<keyword evidence="5" id="KW-1185">Reference proteome</keyword>
<sequence length="375" mass="42362">MFKRLSVKKALSLVLAVILVMTIIVGCDKKTETTTKDQTKQTEESKTRTITDMAGRKVTISKDVKKVYSTDPVGSIAVYTINPSKVAGLNYELTELEKKYTVEEYHKLPLLGGWFGKNNTGNIEEILKAKPDVIVSMGNIDEGAISTVEEREKQIGIPIVLVDGNIENLDKSYEFLGKVMGEEKKAKELADYCKNTLEEAKEIASKIPEDKKVRVYYAQGQEGLETDPSGSSHTQALDLVGAINVADVQMKSGYGRTEVSIEQVLNWNPDKIIVCKDKNWDSNSYGKIMKEDKWKGIKAVKDKQVYEIPDAPFNWFDRPPSSNRILGIKWLGNLLYPEYFKGDIKSDIKEFYEKFYHHKLTDEEINEILQNAIAN</sequence>
<dbReference type="SUPFAM" id="SSF53807">
    <property type="entry name" value="Helical backbone' metal receptor"/>
    <property type="match status" value="1"/>
</dbReference>
<accession>A0A0L0WB70</accession>
<dbReference type="GO" id="GO:0071281">
    <property type="term" value="P:cellular response to iron ion"/>
    <property type="evidence" value="ECO:0007669"/>
    <property type="project" value="TreeGrafter"/>
</dbReference>
<keyword evidence="2" id="KW-0732">Signal</keyword>